<keyword evidence="5" id="KW-1185">Reference proteome</keyword>
<dbReference type="EMBL" id="FMYK01000007">
    <property type="protein sequence ID" value="SDC56465.1"/>
    <property type="molecule type" value="Genomic_DNA"/>
</dbReference>
<dbReference type="InterPro" id="IPR012020">
    <property type="entry name" value="ABHD4"/>
</dbReference>
<dbReference type="InterPro" id="IPR029058">
    <property type="entry name" value="AB_hydrolase_fold"/>
</dbReference>
<accession>A0A1G6MNB8</accession>
<evidence type="ECO:0000259" key="3">
    <source>
        <dbReference type="Pfam" id="PF00561"/>
    </source>
</evidence>
<dbReference type="InterPro" id="IPR000073">
    <property type="entry name" value="AB_hydrolase_1"/>
</dbReference>
<evidence type="ECO:0000313" key="5">
    <source>
        <dbReference type="Proteomes" id="UP000242317"/>
    </source>
</evidence>
<dbReference type="PIRSF" id="PIRSF005211">
    <property type="entry name" value="Ab_hydro_YheT"/>
    <property type="match status" value="1"/>
</dbReference>
<gene>
    <name evidence="4" type="ORF">SAMN05421749_10760</name>
</gene>
<dbReference type="InterPro" id="IPR050960">
    <property type="entry name" value="AB_hydrolase_4_sf"/>
</dbReference>
<feature type="active site" description="Charge relay system" evidence="2">
    <location>
        <position position="354"/>
    </location>
</feature>
<dbReference type="GO" id="GO:0047372">
    <property type="term" value="F:monoacylglycerol lipase activity"/>
    <property type="evidence" value="ECO:0007669"/>
    <property type="project" value="TreeGrafter"/>
</dbReference>
<organism evidence="4 5">
    <name type="scientific">Acinetobacter marinus</name>
    <dbReference type="NCBI Taxonomy" id="281375"/>
    <lineage>
        <taxon>Bacteria</taxon>
        <taxon>Pseudomonadati</taxon>
        <taxon>Pseudomonadota</taxon>
        <taxon>Gammaproteobacteria</taxon>
        <taxon>Moraxellales</taxon>
        <taxon>Moraxellaceae</taxon>
        <taxon>Acinetobacter</taxon>
    </lineage>
</organism>
<evidence type="ECO:0000256" key="1">
    <source>
        <dbReference type="ARBA" id="ARBA00010884"/>
    </source>
</evidence>
<name>A0A1G6MNB8_9GAMM</name>
<feature type="active site" description="Charge relay system" evidence="2">
    <location>
        <position position="323"/>
    </location>
</feature>
<protein>
    <recommendedName>
        <fullName evidence="3">AB hydrolase-1 domain-containing protein</fullName>
    </recommendedName>
</protein>
<dbReference type="Proteomes" id="UP000242317">
    <property type="component" value="Unassembled WGS sequence"/>
</dbReference>
<sequence length="384" mass="43809">MAKSQLFSQLKSRVKNQVKHRIDRQLLPKISNQIEQWAGAETPKLYYNPTGTFQHITDVLPQLTQPYRPTPWLSNTHAHLLYFDVIRKKKVQLQYDHIEQLQMHDGGVTAIAWYGKDLPADTPTIVLLHTITGSPDSMRELVKDLHRYTGWRIALCIRRGHAQLPMPVGQFCLFGSVDDLREQLAHITALYPQSTLYGVGSSAGTSLLVRYLGEAGENSLFRAAFALSPGYNLETGFDHMHPFYSRYMANKVLNTFVRPHTPVWQSNTGLSHLLAQKELTHVHRHHYQFAGFASYDDYDQAINPIHVFENIQVPLMILNAEDDPVCHIRNFEPYKAQVSAMQNVMVITTKKGSHCGFYEGLRHPEAWSTKLIADFLKQSHHTAS</sequence>
<evidence type="ECO:0000313" key="4">
    <source>
        <dbReference type="EMBL" id="SDC56465.1"/>
    </source>
</evidence>
<feature type="domain" description="AB hydrolase-1" evidence="3">
    <location>
        <begin position="123"/>
        <end position="360"/>
    </location>
</feature>
<dbReference type="AlphaFoldDB" id="A0A1G6MNB8"/>
<proteinExistence type="inferred from homology"/>
<dbReference type="PANTHER" id="PTHR10794">
    <property type="entry name" value="ABHYDROLASE DOMAIN-CONTAINING PROTEIN"/>
    <property type="match status" value="1"/>
</dbReference>
<feature type="active site" description="Charge relay system" evidence="2">
    <location>
        <position position="202"/>
    </location>
</feature>
<dbReference type="RefSeq" id="WP_092620596.1">
    <property type="nucleotide sequence ID" value="NZ_FMYK01000007.1"/>
</dbReference>
<dbReference type="OrthoDB" id="6794451at2"/>
<dbReference type="SUPFAM" id="SSF53474">
    <property type="entry name" value="alpha/beta-Hydrolases"/>
    <property type="match status" value="1"/>
</dbReference>
<reference evidence="5" key="1">
    <citation type="submission" date="2016-09" db="EMBL/GenBank/DDBJ databases">
        <authorList>
            <person name="Varghese N."/>
            <person name="Submissions S."/>
        </authorList>
    </citation>
    <scope>NUCLEOTIDE SEQUENCE [LARGE SCALE GENOMIC DNA]</scope>
    <source>
        <strain evidence="5">ANC 3699</strain>
    </source>
</reference>
<dbReference type="PANTHER" id="PTHR10794:SF93">
    <property type="entry name" value="SERINE AMINOPEPTIDASE S33 DOMAIN-CONTAINING PROTEIN"/>
    <property type="match status" value="1"/>
</dbReference>
<dbReference type="Pfam" id="PF00561">
    <property type="entry name" value="Abhydrolase_1"/>
    <property type="match status" value="1"/>
</dbReference>
<dbReference type="GO" id="GO:0034338">
    <property type="term" value="F:short-chain carboxylesterase activity"/>
    <property type="evidence" value="ECO:0007669"/>
    <property type="project" value="TreeGrafter"/>
</dbReference>
<comment type="similarity">
    <text evidence="1">Belongs to the AB hydrolase superfamily. AB hydrolase 4 family.</text>
</comment>
<dbReference type="Gene3D" id="3.40.50.1820">
    <property type="entry name" value="alpha/beta hydrolase"/>
    <property type="match status" value="1"/>
</dbReference>
<evidence type="ECO:0000256" key="2">
    <source>
        <dbReference type="PIRSR" id="PIRSR005211-1"/>
    </source>
</evidence>